<dbReference type="InterPro" id="IPR013762">
    <property type="entry name" value="Integrase-like_cat_sf"/>
</dbReference>
<dbReference type="PROSITE" id="PS51900">
    <property type="entry name" value="CB"/>
    <property type="match status" value="1"/>
</dbReference>
<dbReference type="PANTHER" id="PTHR30349:SF64">
    <property type="entry name" value="PROPHAGE INTEGRASE INTD-RELATED"/>
    <property type="match status" value="1"/>
</dbReference>
<feature type="compositionally biased region" description="Polar residues" evidence="5">
    <location>
        <begin position="486"/>
        <end position="500"/>
    </location>
</feature>
<protein>
    <submittedName>
        <fullName evidence="8">Tyrosine recombinase XerC</fullName>
    </submittedName>
</protein>
<dbReference type="InterPro" id="IPR044068">
    <property type="entry name" value="CB"/>
</dbReference>
<organism evidence="8 9">
    <name type="scientific">Paractinoplanes globisporus</name>
    <dbReference type="NCBI Taxonomy" id="113565"/>
    <lineage>
        <taxon>Bacteria</taxon>
        <taxon>Bacillati</taxon>
        <taxon>Actinomycetota</taxon>
        <taxon>Actinomycetes</taxon>
        <taxon>Micromonosporales</taxon>
        <taxon>Micromonosporaceae</taxon>
        <taxon>Paractinoplanes</taxon>
    </lineage>
</organism>
<evidence type="ECO:0000256" key="3">
    <source>
        <dbReference type="ARBA" id="ARBA00023172"/>
    </source>
</evidence>
<proteinExistence type="inferred from homology"/>
<dbReference type="Proteomes" id="UP001602245">
    <property type="component" value="Unassembled WGS sequence"/>
</dbReference>
<feature type="region of interest" description="Disordered" evidence="5">
    <location>
        <begin position="475"/>
        <end position="517"/>
    </location>
</feature>
<dbReference type="RefSeq" id="WP_020515044.1">
    <property type="nucleotide sequence ID" value="NZ_JBIAZU010000009.1"/>
</dbReference>
<evidence type="ECO:0000313" key="8">
    <source>
        <dbReference type="EMBL" id="MFF5296702.1"/>
    </source>
</evidence>
<gene>
    <name evidence="8" type="primary">xerC</name>
    <name evidence="8" type="ORF">ACFY35_45315</name>
</gene>
<dbReference type="Pfam" id="PF00589">
    <property type="entry name" value="Phage_integrase"/>
    <property type="match status" value="1"/>
</dbReference>
<dbReference type="InterPro" id="IPR011010">
    <property type="entry name" value="DNA_brk_join_enz"/>
</dbReference>
<name>A0ABW6WWN5_9ACTN</name>
<evidence type="ECO:0000313" key="9">
    <source>
        <dbReference type="Proteomes" id="UP001602245"/>
    </source>
</evidence>
<dbReference type="Gene3D" id="1.10.150.130">
    <property type="match status" value="1"/>
</dbReference>
<dbReference type="InterPro" id="IPR002104">
    <property type="entry name" value="Integrase_catalytic"/>
</dbReference>
<reference evidence="8 9" key="1">
    <citation type="submission" date="2024-10" db="EMBL/GenBank/DDBJ databases">
        <title>The Natural Products Discovery Center: Release of the First 8490 Sequenced Strains for Exploring Actinobacteria Biosynthetic Diversity.</title>
        <authorList>
            <person name="Kalkreuter E."/>
            <person name="Kautsar S.A."/>
            <person name="Yang D."/>
            <person name="Bader C.D."/>
            <person name="Teijaro C.N."/>
            <person name="Fluegel L."/>
            <person name="Davis C.M."/>
            <person name="Simpson J.R."/>
            <person name="Lauterbach L."/>
            <person name="Steele A.D."/>
            <person name="Gui C."/>
            <person name="Meng S."/>
            <person name="Li G."/>
            <person name="Viehrig K."/>
            <person name="Ye F."/>
            <person name="Su P."/>
            <person name="Kiefer A.F."/>
            <person name="Nichols A."/>
            <person name="Cepeda A.J."/>
            <person name="Yan W."/>
            <person name="Fan B."/>
            <person name="Jiang Y."/>
            <person name="Adhikari A."/>
            <person name="Zheng C.-J."/>
            <person name="Schuster L."/>
            <person name="Cowan T.M."/>
            <person name="Smanski M.J."/>
            <person name="Chevrette M.G."/>
            <person name="De Carvalho L.P.S."/>
            <person name="Shen B."/>
        </authorList>
    </citation>
    <scope>NUCLEOTIDE SEQUENCE [LARGE SCALE GENOMIC DNA]</scope>
    <source>
        <strain evidence="8 9">NPDC000087</strain>
    </source>
</reference>
<keyword evidence="9" id="KW-1185">Reference proteome</keyword>
<dbReference type="InterPro" id="IPR050090">
    <property type="entry name" value="Tyrosine_recombinase_XerCD"/>
</dbReference>
<dbReference type="CDD" id="cd01189">
    <property type="entry name" value="INT_ICEBs1_C_like"/>
    <property type="match status" value="1"/>
</dbReference>
<comment type="similarity">
    <text evidence="1">Belongs to the 'phage' integrase family.</text>
</comment>
<evidence type="ECO:0000259" key="7">
    <source>
        <dbReference type="PROSITE" id="PS51900"/>
    </source>
</evidence>
<dbReference type="PROSITE" id="PS51898">
    <property type="entry name" value="TYR_RECOMBINASE"/>
    <property type="match status" value="1"/>
</dbReference>
<dbReference type="SUPFAM" id="SSF56349">
    <property type="entry name" value="DNA breaking-rejoining enzymes"/>
    <property type="match status" value="1"/>
</dbReference>
<feature type="domain" description="Tyr recombinase" evidence="6">
    <location>
        <begin position="272"/>
        <end position="470"/>
    </location>
</feature>
<dbReference type="EMBL" id="JBIAZU010000009">
    <property type="protein sequence ID" value="MFF5296702.1"/>
    <property type="molecule type" value="Genomic_DNA"/>
</dbReference>
<evidence type="ECO:0000256" key="2">
    <source>
        <dbReference type="ARBA" id="ARBA00023125"/>
    </source>
</evidence>
<evidence type="ECO:0000256" key="4">
    <source>
        <dbReference type="PROSITE-ProRule" id="PRU01248"/>
    </source>
</evidence>
<feature type="region of interest" description="Disordered" evidence="5">
    <location>
        <begin position="1"/>
        <end position="38"/>
    </location>
</feature>
<dbReference type="InterPro" id="IPR010998">
    <property type="entry name" value="Integrase_recombinase_N"/>
</dbReference>
<accession>A0ABW6WWN5</accession>
<dbReference type="PANTHER" id="PTHR30349">
    <property type="entry name" value="PHAGE INTEGRASE-RELATED"/>
    <property type="match status" value="1"/>
</dbReference>
<keyword evidence="2 4" id="KW-0238">DNA-binding</keyword>
<evidence type="ECO:0000256" key="5">
    <source>
        <dbReference type="SAM" id="MobiDB-lite"/>
    </source>
</evidence>
<feature type="compositionally biased region" description="Polar residues" evidence="5">
    <location>
        <begin position="1"/>
        <end position="12"/>
    </location>
</feature>
<keyword evidence="3" id="KW-0233">DNA recombination</keyword>
<evidence type="ECO:0000256" key="1">
    <source>
        <dbReference type="ARBA" id="ARBA00008857"/>
    </source>
</evidence>
<feature type="domain" description="Core-binding (CB)" evidence="7">
    <location>
        <begin position="108"/>
        <end position="230"/>
    </location>
</feature>
<sequence>MTGKQLGQSCPKFSQRRHGTWGVRQELPPGADGTRRTFRRSGYSSATEAQNDLDQVRALLAIPETDDTDGRQRLGDLLEHIASTREPLPTVDEVRRKFRSGHSLTSRITVGEWLDTWIAGRKIRRTTVRRYAQDIRVHLKPRIGHVRLDRLRVADLTEMFNGIAERNMEIEESNALRRAAIAELKNIRGRDARRIAHAAIKEMPPFRRTTGPTARKHIRSTLRAALNDAIAQEIITFSPAAHVELDSARRPKALVWTKERVARFTATGERPSPVMVWTPAQTGQFLDGIADDPLYALFHLVALRGLRRAEACGLRWVDVDFSGRTLTIAKQLVENDGEVEESDPKSDAGDRPVALDAETVALLRRHRAKQRKAQMAAGEAWVDCGGRVFTRESGEWIVPNWLTDHFERLVVRSGLPPVRLHDLRHGAATLALAAGTDIKIVQEMLGHSSSSLTSDTYTSVLPELAQEAAEAAARMIPRQASARTAGLTSGSQGHQGSTRTVGKPDLNATKLQFKAAS</sequence>
<comment type="caution">
    <text evidence="8">The sequence shown here is derived from an EMBL/GenBank/DDBJ whole genome shotgun (WGS) entry which is preliminary data.</text>
</comment>
<dbReference type="Gene3D" id="1.10.443.10">
    <property type="entry name" value="Intergrase catalytic core"/>
    <property type="match status" value="1"/>
</dbReference>
<evidence type="ECO:0000259" key="6">
    <source>
        <dbReference type="PROSITE" id="PS51898"/>
    </source>
</evidence>